<gene>
    <name evidence="1" type="ORF">M747DRAFT_342056</name>
</gene>
<reference evidence="1 2" key="1">
    <citation type="submission" date="2018-07" db="EMBL/GenBank/DDBJ databases">
        <title>Section-level genome sequencing of Aspergillus section Nigri to investigate inter- and intra-species variation.</title>
        <authorList>
            <consortium name="DOE Joint Genome Institute"/>
            <person name="Vesth T.C."/>
            <person name="Nybo J.L."/>
            <person name="Theobald S."/>
            <person name="Frisvad J.C."/>
            <person name="Larsen T.O."/>
            <person name="Nielsen K.F."/>
            <person name="Hoof J.B."/>
            <person name="Brandl J."/>
            <person name="Salamov A."/>
            <person name="Riley R."/>
            <person name="Gladden J.M."/>
            <person name="Phatale P."/>
            <person name="Nielsen M.T."/>
            <person name="Lyhne E.K."/>
            <person name="Kogle M.E."/>
            <person name="Strasser K."/>
            <person name="McDonnell E."/>
            <person name="Barry K."/>
            <person name="Clum A."/>
            <person name="Chen C."/>
            <person name="Nolan M."/>
            <person name="Sandor L."/>
            <person name="Kuo A."/>
            <person name="Lipzen A."/>
            <person name="Hainaut M."/>
            <person name="Drula E."/>
            <person name="Tsang A."/>
            <person name="Magnuson J.K."/>
            <person name="Henrissat B."/>
            <person name="Wiebenga A."/>
            <person name="Simmons B.A."/>
            <person name="Makela M.R."/>
            <person name="De vries R.P."/>
            <person name="Grigoriev I.V."/>
            <person name="Mortensen U.H."/>
            <person name="Baker S.E."/>
            <person name="Andersen M.R."/>
        </authorList>
    </citation>
    <scope>NUCLEOTIDE SEQUENCE [LARGE SCALE GENOMIC DNA]</scope>
    <source>
        <strain evidence="1 2">ATCC 13496</strain>
    </source>
</reference>
<dbReference type="AlphaFoldDB" id="A0A370C2X9"/>
<name>A0A370C2X9_ASPNG</name>
<organism evidence="1 2">
    <name type="scientific">Aspergillus niger ATCC 13496</name>
    <dbReference type="NCBI Taxonomy" id="1353008"/>
    <lineage>
        <taxon>Eukaryota</taxon>
        <taxon>Fungi</taxon>
        <taxon>Dikarya</taxon>
        <taxon>Ascomycota</taxon>
        <taxon>Pezizomycotina</taxon>
        <taxon>Eurotiomycetes</taxon>
        <taxon>Eurotiomycetidae</taxon>
        <taxon>Eurotiales</taxon>
        <taxon>Aspergillaceae</taxon>
        <taxon>Aspergillus</taxon>
        <taxon>Aspergillus subgen. Circumdati</taxon>
    </lineage>
</organism>
<evidence type="ECO:0000313" key="1">
    <source>
        <dbReference type="EMBL" id="RDH19781.1"/>
    </source>
</evidence>
<proteinExistence type="predicted"/>
<accession>A0A370C2X9</accession>
<dbReference type="VEuPathDB" id="FungiDB:M747DRAFT_342056"/>
<dbReference type="Proteomes" id="UP000253845">
    <property type="component" value="Unassembled WGS sequence"/>
</dbReference>
<dbReference type="EMBL" id="KZ851917">
    <property type="protein sequence ID" value="RDH19781.1"/>
    <property type="molecule type" value="Genomic_DNA"/>
</dbReference>
<evidence type="ECO:0000313" key="2">
    <source>
        <dbReference type="Proteomes" id="UP000253845"/>
    </source>
</evidence>
<sequence>MDVRRKLVTLEGARNGYGVLLDTDGMVCTLETEELRADMRSLVTDGSIYDRGGSLDELQVSCLQETGLAAPIPPWEAEPYGPHTGLNYVKHWYATMQEARGWELE</sequence>
<protein>
    <submittedName>
        <fullName evidence="1">Uncharacterized protein</fullName>
    </submittedName>
</protein>